<reference evidence="1" key="1">
    <citation type="submission" date="2016-12" db="EMBL/GenBank/DDBJ databases">
        <title>The genomes of Aspergillus section Nigri reveals drivers in fungal speciation.</title>
        <authorList>
            <consortium name="DOE Joint Genome Institute"/>
            <person name="Vesth T.C."/>
            <person name="Nybo J."/>
            <person name="Theobald S."/>
            <person name="Brandl J."/>
            <person name="Frisvad J.C."/>
            <person name="Nielsen K.F."/>
            <person name="Lyhne E.K."/>
            <person name="Kogle M.E."/>
            <person name="Kuo A."/>
            <person name="Riley R."/>
            <person name="Clum A."/>
            <person name="Nolan M."/>
            <person name="Lipzen A."/>
            <person name="Salamov A."/>
            <person name="Henrissat B."/>
            <person name="Wiebenga A."/>
            <person name="De Vries R.P."/>
            <person name="Grigoriev I.V."/>
            <person name="Mortensen U.H."/>
            <person name="Andersen M.R."/>
            <person name="Baker S.E."/>
        </authorList>
    </citation>
    <scope>NUCLEOTIDE SEQUENCE [LARGE SCALE GENOMIC DNA]</scope>
    <source>
        <strain evidence="1">CBS 115656</strain>
    </source>
</reference>
<evidence type="ECO:0000313" key="1">
    <source>
        <dbReference type="EMBL" id="PYH39552.1"/>
    </source>
</evidence>
<proteinExistence type="predicted"/>
<accession>A0A318ZVF8</accession>
<dbReference type="AlphaFoldDB" id="A0A318ZVF8"/>
<evidence type="ECO:0000313" key="2">
    <source>
        <dbReference type="Proteomes" id="UP000247647"/>
    </source>
</evidence>
<dbReference type="Proteomes" id="UP000247647">
    <property type="component" value="Unassembled WGS sequence"/>
</dbReference>
<dbReference type="GeneID" id="37121038"/>
<gene>
    <name evidence="1" type="ORF">BO87DRAFT_2051</name>
</gene>
<name>A0A318ZVF8_ASPNB</name>
<keyword evidence="2" id="KW-1185">Reference proteome</keyword>
<dbReference type="EMBL" id="KZ821445">
    <property type="protein sequence ID" value="PYH39552.1"/>
    <property type="molecule type" value="Genomic_DNA"/>
</dbReference>
<organism evidence="1 2">
    <name type="scientific">Aspergillus neoniger (strain CBS 115656)</name>
    <dbReference type="NCBI Taxonomy" id="1448310"/>
    <lineage>
        <taxon>Eukaryota</taxon>
        <taxon>Fungi</taxon>
        <taxon>Dikarya</taxon>
        <taxon>Ascomycota</taxon>
        <taxon>Pezizomycotina</taxon>
        <taxon>Eurotiomycetes</taxon>
        <taxon>Eurotiomycetidae</taxon>
        <taxon>Eurotiales</taxon>
        <taxon>Aspergillaceae</taxon>
        <taxon>Aspergillus</taxon>
        <taxon>Aspergillus subgen. Circumdati</taxon>
    </lineage>
</organism>
<dbReference type="RefSeq" id="XP_025485030.1">
    <property type="nucleotide sequence ID" value="XM_025618582.1"/>
</dbReference>
<protein>
    <submittedName>
        <fullName evidence="1">Uncharacterized protein</fullName>
    </submittedName>
</protein>
<sequence length="171" mass="20009">MDGPDTQKIVTGSGDEETRRQDVYVDRGVQMRGCFRINQRKTALVLEVNESRRRKQWCIEIDEGMTEVCGYRIKWQPRIINSGERRPRHCSFDDRMTVKKSEYEDQGSEQHWDESPFIVDWGKTGRTQAGHPPLSHYTAGSRQYETDLKTRWFSNRWSILEPSEGNTPIIA</sequence>